<evidence type="ECO:0000256" key="3">
    <source>
        <dbReference type="PROSITE-ProRule" id="PRU00708"/>
    </source>
</evidence>
<evidence type="ECO:0000256" key="2">
    <source>
        <dbReference type="ARBA" id="ARBA00022737"/>
    </source>
</evidence>
<dbReference type="PANTHER" id="PTHR45717">
    <property type="entry name" value="OS12G0527900 PROTEIN"/>
    <property type="match status" value="1"/>
</dbReference>
<evidence type="ECO:0000256" key="1">
    <source>
        <dbReference type="ARBA" id="ARBA00007626"/>
    </source>
</evidence>
<dbReference type="AlphaFoldDB" id="A0A7N0SVR8"/>
<protein>
    <recommendedName>
        <fullName evidence="6">Pentatricopeptide repeat-containing protein</fullName>
    </recommendedName>
</protein>
<dbReference type="Gene3D" id="1.25.40.10">
    <property type="entry name" value="Tetratricopeptide repeat domain"/>
    <property type="match status" value="2"/>
</dbReference>
<evidence type="ECO:0000313" key="4">
    <source>
        <dbReference type="EnsemblPlants" id="Kaladp0008s0218.1.v1.1"/>
    </source>
</evidence>
<keyword evidence="2" id="KW-0677">Repeat</keyword>
<accession>A0A7N0SVR8</accession>
<dbReference type="NCBIfam" id="TIGR00756">
    <property type="entry name" value="PPR"/>
    <property type="match status" value="1"/>
</dbReference>
<organism evidence="4 5">
    <name type="scientific">Kalanchoe fedtschenkoi</name>
    <name type="common">Lavender scallops</name>
    <name type="synonym">South American air plant</name>
    <dbReference type="NCBI Taxonomy" id="63787"/>
    <lineage>
        <taxon>Eukaryota</taxon>
        <taxon>Viridiplantae</taxon>
        <taxon>Streptophyta</taxon>
        <taxon>Embryophyta</taxon>
        <taxon>Tracheophyta</taxon>
        <taxon>Spermatophyta</taxon>
        <taxon>Magnoliopsida</taxon>
        <taxon>eudicotyledons</taxon>
        <taxon>Gunneridae</taxon>
        <taxon>Pentapetalae</taxon>
        <taxon>Saxifragales</taxon>
        <taxon>Crassulaceae</taxon>
        <taxon>Kalanchoe</taxon>
    </lineage>
</organism>
<reference evidence="4" key="1">
    <citation type="submission" date="2021-01" db="UniProtKB">
        <authorList>
            <consortium name="EnsemblPlants"/>
        </authorList>
    </citation>
    <scope>IDENTIFICATION</scope>
</reference>
<dbReference type="InterPro" id="IPR002885">
    <property type="entry name" value="PPR_rpt"/>
</dbReference>
<dbReference type="Proteomes" id="UP000594263">
    <property type="component" value="Unplaced"/>
</dbReference>
<dbReference type="EnsemblPlants" id="Kaladp0008s0218.1.v1.1">
    <property type="protein sequence ID" value="Kaladp0008s0218.1.v1.1"/>
    <property type="gene ID" value="Kaladp0008s0218.v1.1"/>
</dbReference>
<dbReference type="OMA" id="LNWMETQ"/>
<feature type="repeat" description="PPR" evidence="3">
    <location>
        <begin position="301"/>
        <end position="335"/>
    </location>
</feature>
<keyword evidence="5" id="KW-1185">Reference proteome</keyword>
<evidence type="ECO:0008006" key="6">
    <source>
        <dbReference type="Google" id="ProtNLM"/>
    </source>
</evidence>
<dbReference type="Pfam" id="PF01535">
    <property type="entry name" value="PPR"/>
    <property type="match status" value="2"/>
</dbReference>
<dbReference type="Gramene" id="Kaladp0008s0218.1.v1.1">
    <property type="protein sequence ID" value="Kaladp0008s0218.1.v1.1"/>
    <property type="gene ID" value="Kaladp0008s0218.v1.1"/>
</dbReference>
<name>A0A7N0SVR8_KALFE</name>
<comment type="similarity">
    <text evidence="1">Belongs to the PPR family. P subfamily.</text>
</comment>
<dbReference type="InterPro" id="IPR011990">
    <property type="entry name" value="TPR-like_helical_dom_sf"/>
</dbReference>
<dbReference type="PROSITE" id="PS51375">
    <property type="entry name" value="PPR"/>
    <property type="match status" value="1"/>
</dbReference>
<dbReference type="PANTHER" id="PTHR45717:SF13">
    <property type="entry name" value="OS02G0796400 PROTEIN"/>
    <property type="match status" value="1"/>
</dbReference>
<sequence length="454" mass="51853">MITQMVWTANARRLFSSATLTDELHHSIIRLRSPAANVLQNWADQGRKINLPQVKRFAYKLVKARRHQHALQVFSWLEGQHKFRMSPSDFAIKLDVIAKVKGLSHAQDYFDTIHNMASQKAASIALLRVYVLERNVLRAETLMVKLTAMGLVLNCHPYNEMMKLYIATAQFVNVLAVISLMKQNKIPLNVLSYNLWITACSEVSGVDSCELVYKEMLIDEKVTVGWTTLSTLANIYVKAGLLQKASHNESVLRLWKASKAVGGKIPCANYICVLSCLVKLGDLSEAEKLFLEWESNCWNYDIRVSNVLLAAYMRNGLMEKAESLHFQTLERGGCPNYKTWEILMEGRIKCKNMEKAVEAMNKCFALIENIKWRPSNNSIMAVAKHFEKCRNYEDAQWLLSRVHHLGFASLPLYKIMIRMHLSNKKSASDILQMMKIDGIEIDDETSNLLQAYQT</sequence>
<dbReference type="GO" id="GO:0003729">
    <property type="term" value="F:mRNA binding"/>
    <property type="evidence" value="ECO:0007669"/>
    <property type="project" value="UniProtKB-ARBA"/>
</dbReference>
<dbReference type="GO" id="GO:0005739">
    <property type="term" value="C:mitochondrion"/>
    <property type="evidence" value="ECO:0007669"/>
    <property type="project" value="TreeGrafter"/>
</dbReference>
<evidence type="ECO:0000313" key="5">
    <source>
        <dbReference type="Proteomes" id="UP000594263"/>
    </source>
</evidence>
<proteinExistence type="inferred from homology"/>